<organism evidence="1 2">
    <name type="scientific">Thiorhodovibrio winogradskyi</name>
    <dbReference type="NCBI Taxonomy" id="77007"/>
    <lineage>
        <taxon>Bacteria</taxon>
        <taxon>Pseudomonadati</taxon>
        <taxon>Pseudomonadota</taxon>
        <taxon>Gammaproteobacteria</taxon>
        <taxon>Chromatiales</taxon>
        <taxon>Chromatiaceae</taxon>
        <taxon>Thiorhodovibrio</taxon>
    </lineage>
</organism>
<protein>
    <submittedName>
        <fullName evidence="1">Uncharacterized protein</fullName>
    </submittedName>
</protein>
<proteinExistence type="predicted"/>
<name>A0ABZ0S8G4_9GAMM</name>
<dbReference type="EMBL" id="CP121472">
    <property type="protein sequence ID" value="WPL16588.1"/>
    <property type="molecule type" value="Genomic_DNA"/>
</dbReference>
<keyword evidence="2" id="KW-1185">Reference proteome</keyword>
<accession>A0ABZ0S8G4</accession>
<reference evidence="1 2" key="1">
    <citation type="journal article" date="2023" name="Microorganisms">
        <title>Thiorhodovibrio frisius and Trv. litoralis spp. nov., Two Novel Members from a Clade of Fastidious Purple Sulfur Bacteria That Exhibit Unique Red-Shifted Light-Harvesting Capabilities.</title>
        <authorList>
            <person name="Methner A."/>
            <person name="Kuzyk S.B."/>
            <person name="Petersen J."/>
            <person name="Bauer S."/>
            <person name="Brinkmann H."/>
            <person name="Sichau K."/>
            <person name="Wanner G."/>
            <person name="Wolf J."/>
            <person name="Neumann-Schaal M."/>
            <person name="Henke P."/>
            <person name="Tank M."/>
            <person name="Sproer C."/>
            <person name="Bunk B."/>
            <person name="Overmann J."/>
        </authorList>
    </citation>
    <scope>NUCLEOTIDE SEQUENCE [LARGE SCALE GENOMIC DNA]</scope>
    <source>
        <strain evidence="1 2">DSM 6702</strain>
    </source>
</reference>
<dbReference type="Proteomes" id="UP001432180">
    <property type="component" value="Chromosome"/>
</dbReference>
<evidence type="ECO:0000313" key="1">
    <source>
        <dbReference type="EMBL" id="WPL16588.1"/>
    </source>
</evidence>
<sequence>MRRSGSGPFSSKRAHPKEALFVGSLWGLIDLGDRRAADTLIALFLDQITYYEKYGFLSRAGDDRAVIPLLAEIIEGPDQNKADATWALTGIAQRFGADAFGDILRAGDQGQHEDDIKTFVQRSLRYSQADVEHHFEIFYATDAGGLPSRIEPAFLNR</sequence>
<evidence type="ECO:0000313" key="2">
    <source>
        <dbReference type="Proteomes" id="UP001432180"/>
    </source>
</evidence>
<gene>
    <name evidence="1" type="ORF">Thiowin_01555</name>
</gene>